<dbReference type="SUPFAM" id="SSF63737">
    <property type="entry name" value="Leukotriene A4 hydrolase N-terminal domain"/>
    <property type="match status" value="1"/>
</dbReference>
<dbReference type="InterPro" id="IPR042097">
    <property type="entry name" value="Aminopeptidase_N-like_N_sf"/>
</dbReference>
<gene>
    <name evidence="7" type="ORF">ABMA27_001078</name>
</gene>
<dbReference type="Gene3D" id="2.60.40.1730">
    <property type="entry name" value="tricorn interacting facor f3 domain"/>
    <property type="match status" value="1"/>
</dbReference>
<feature type="domain" description="Peptidase M1 membrane alanine aminopeptidase" evidence="4">
    <location>
        <begin position="273"/>
        <end position="494"/>
    </location>
</feature>
<comment type="similarity">
    <text evidence="1">Belongs to the peptidase M1 family.</text>
</comment>
<keyword evidence="2" id="KW-1133">Transmembrane helix</keyword>
<dbReference type="InterPro" id="IPR045357">
    <property type="entry name" value="Aminopeptidase_N-like_N"/>
</dbReference>
<dbReference type="Pfam" id="PF11838">
    <property type="entry name" value="ERAP1_C"/>
    <property type="match status" value="1"/>
</dbReference>
<organism evidence="7 8">
    <name type="scientific">Loxostege sticticalis</name>
    <name type="common">Beet webworm moth</name>
    <dbReference type="NCBI Taxonomy" id="481309"/>
    <lineage>
        <taxon>Eukaryota</taxon>
        <taxon>Metazoa</taxon>
        <taxon>Ecdysozoa</taxon>
        <taxon>Arthropoda</taxon>
        <taxon>Hexapoda</taxon>
        <taxon>Insecta</taxon>
        <taxon>Pterygota</taxon>
        <taxon>Neoptera</taxon>
        <taxon>Endopterygota</taxon>
        <taxon>Lepidoptera</taxon>
        <taxon>Glossata</taxon>
        <taxon>Ditrysia</taxon>
        <taxon>Pyraloidea</taxon>
        <taxon>Crambidae</taxon>
        <taxon>Pyraustinae</taxon>
        <taxon>Loxostege</taxon>
    </lineage>
</organism>
<evidence type="ECO:0000313" key="7">
    <source>
        <dbReference type="EMBL" id="KAL0882643.1"/>
    </source>
</evidence>
<evidence type="ECO:0000313" key="8">
    <source>
        <dbReference type="Proteomes" id="UP001549920"/>
    </source>
</evidence>
<dbReference type="PANTHER" id="PTHR11533">
    <property type="entry name" value="PROTEASE M1 ZINC METALLOPROTEASE"/>
    <property type="match status" value="1"/>
</dbReference>
<evidence type="ECO:0000256" key="1">
    <source>
        <dbReference type="ARBA" id="ARBA00010136"/>
    </source>
</evidence>
<evidence type="ECO:0000256" key="2">
    <source>
        <dbReference type="SAM" id="Phobius"/>
    </source>
</evidence>
<feature type="chain" id="PRO_5046224161" description="Aminopeptidase N" evidence="3">
    <location>
        <begin position="18"/>
        <end position="871"/>
    </location>
</feature>
<dbReference type="InterPro" id="IPR014782">
    <property type="entry name" value="Peptidase_M1_dom"/>
</dbReference>
<dbReference type="Pfam" id="PF17900">
    <property type="entry name" value="Peptidase_M1_N"/>
    <property type="match status" value="1"/>
</dbReference>
<dbReference type="InterPro" id="IPR024571">
    <property type="entry name" value="ERAP1-like_C_dom"/>
</dbReference>
<feature type="signal peptide" evidence="3">
    <location>
        <begin position="1"/>
        <end position="17"/>
    </location>
</feature>
<dbReference type="Gene3D" id="1.25.50.20">
    <property type="match status" value="1"/>
</dbReference>
<dbReference type="PANTHER" id="PTHR11533:SF21">
    <property type="entry name" value="AMINOPEPTIDASE"/>
    <property type="match status" value="1"/>
</dbReference>
<sequence length="871" mass="102269">MFRALLFFFFFTAAAQAFSVDEECLNYTIYPVQYDITIMPYIHGGHCFYDCHIAVTVIANANINVIEMEAKNMSIVGESIHVLKGNHDIVNAYRPYSYDGDRGKLFIYLKEPLIPYKGNNRQNYLIQMSFTKEVTTDSHGVFLVKYADENRDTKYILQTRLSPDLAKYFIPCFENPRFESVFKFTVYVTPEDRHMRYSNTSIVISEQLKQQLLPDKRLMIHYVPSPQVTLSQLTFHQSQFEQIKTTSKYTNDTIIVWAPAHKLRNCYHILHFGEKILRFFREYSNFNRSITNGPINIIAIPKDLNGYEVGSWNVLTNNEIRVINQPEFISIQQIERMNFELAQQLSRVWLGNPGEPTKTRWREEWFREGIATYLAYYIMTQHNHGIDYMGSSNMKFKRPLDYYGLQMKHTAMLEDWSHGAGLRALLDFGNEPAVNILWRWKKLVTTKTASILWMVENWIGTQRFHQALVKYINNRRGVYISLQDFMTSLDHDTVDCFHQFFNGSTASKVLNSWFRHSGYPVISVQVLRDRTPNAIQLKQSRFTFTREHRRESDYLIPISYFVQDMSNCFNCYQPRFTIGRQTYTFSENLNNGWIILNTNASGYYRVNYDKYTWQLIAKTLKDDLFRISELNRAQIVNDVFALYVSGDMSQDLAMWILDYLDWERSLTVWEAVSSGYDMLKIENAGCGMTKVIYTEWQRFLRRKLVPIYKILTNTIEQQPQTRLFRSKIMELACAVRYQTCLEYVDHLYQQWRTRNQRIDPDSRVACYYVRYEDTASIDGGRFNSYEIEDKNTAVYIVGREKHFLYKIPKGEPRPENITMSTPDPITVSTENSPLTHAHTGSAESTFATNYVMLLSILITSMPYIRIILVTN</sequence>
<evidence type="ECO:0000259" key="4">
    <source>
        <dbReference type="Pfam" id="PF01433"/>
    </source>
</evidence>
<keyword evidence="2" id="KW-0472">Membrane</keyword>
<feature type="domain" description="ERAP1-like C-terminal" evidence="5">
    <location>
        <begin position="593"/>
        <end position="768"/>
    </location>
</feature>
<evidence type="ECO:0008006" key="9">
    <source>
        <dbReference type="Google" id="ProtNLM"/>
    </source>
</evidence>
<dbReference type="Gene3D" id="1.10.390.10">
    <property type="entry name" value="Neutral Protease Domain 2"/>
    <property type="match status" value="1"/>
</dbReference>
<keyword evidence="3" id="KW-0732">Signal</keyword>
<feature type="domain" description="Aminopeptidase N-like N-terminal" evidence="6">
    <location>
        <begin position="31"/>
        <end position="210"/>
    </location>
</feature>
<feature type="transmembrane region" description="Helical" evidence="2">
    <location>
        <begin position="850"/>
        <end position="868"/>
    </location>
</feature>
<dbReference type="Proteomes" id="UP001549920">
    <property type="component" value="Unassembled WGS sequence"/>
</dbReference>
<protein>
    <recommendedName>
        <fullName evidence="9">Aminopeptidase N</fullName>
    </recommendedName>
</protein>
<dbReference type="EMBL" id="JBEUOH010000010">
    <property type="protein sequence ID" value="KAL0882643.1"/>
    <property type="molecule type" value="Genomic_DNA"/>
</dbReference>
<reference evidence="7 8" key="1">
    <citation type="submission" date="2024-06" db="EMBL/GenBank/DDBJ databases">
        <title>A chromosome-level genome assembly of beet webworm, Loxostege sticticalis.</title>
        <authorList>
            <person name="Zhang Y."/>
        </authorList>
    </citation>
    <scope>NUCLEOTIDE SEQUENCE [LARGE SCALE GENOMIC DNA]</scope>
    <source>
        <strain evidence="7">AQ026</strain>
        <tissue evidence="7">Whole body</tissue>
    </source>
</reference>
<keyword evidence="2" id="KW-0812">Transmembrane</keyword>
<evidence type="ECO:0000256" key="3">
    <source>
        <dbReference type="SAM" id="SignalP"/>
    </source>
</evidence>
<dbReference type="InterPro" id="IPR027268">
    <property type="entry name" value="Peptidase_M4/M1_CTD_sf"/>
</dbReference>
<dbReference type="InterPro" id="IPR050344">
    <property type="entry name" value="Peptidase_M1_aminopeptidases"/>
</dbReference>
<keyword evidence="8" id="KW-1185">Reference proteome</keyword>
<accession>A0ABR3I1E8</accession>
<dbReference type="SUPFAM" id="SSF55486">
    <property type="entry name" value="Metalloproteases ('zincins'), catalytic domain"/>
    <property type="match status" value="1"/>
</dbReference>
<evidence type="ECO:0000259" key="5">
    <source>
        <dbReference type="Pfam" id="PF11838"/>
    </source>
</evidence>
<dbReference type="Pfam" id="PF01433">
    <property type="entry name" value="Peptidase_M1"/>
    <property type="match status" value="1"/>
</dbReference>
<proteinExistence type="inferred from homology"/>
<name>A0ABR3I1E8_LOXSC</name>
<evidence type="ECO:0000259" key="6">
    <source>
        <dbReference type="Pfam" id="PF17900"/>
    </source>
</evidence>
<dbReference type="Gene3D" id="2.60.40.1910">
    <property type="match status" value="1"/>
</dbReference>
<comment type="caution">
    <text evidence="7">The sequence shown here is derived from an EMBL/GenBank/DDBJ whole genome shotgun (WGS) entry which is preliminary data.</text>
</comment>